<dbReference type="InterPro" id="IPR002043">
    <property type="entry name" value="UDG_fam1"/>
</dbReference>
<dbReference type="Pfam" id="PF03167">
    <property type="entry name" value="UDG"/>
    <property type="match status" value="1"/>
</dbReference>
<evidence type="ECO:0000313" key="6">
    <source>
        <dbReference type="EMBL" id="CAB4570077.1"/>
    </source>
</evidence>
<comment type="similarity">
    <text evidence="1">Belongs to the uracil-DNA glycosylase (UDG) superfamily. UNG family.</text>
</comment>
<keyword evidence="2" id="KW-0227">DNA damage</keyword>
<dbReference type="InterPro" id="IPR018085">
    <property type="entry name" value="Ura-DNA_Glyclase_AS"/>
</dbReference>
<protein>
    <submittedName>
        <fullName evidence="6">Unannotated protein</fullName>
    </submittedName>
</protein>
<dbReference type="HAMAP" id="MF_00148">
    <property type="entry name" value="UDG"/>
    <property type="match status" value="1"/>
</dbReference>
<dbReference type="GO" id="GO:0004844">
    <property type="term" value="F:uracil DNA N-glycosylase activity"/>
    <property type="evidence" value="ECO:0007669"/>
    <property type="project" value="InterPro"/>
</dbReference>
<name>A0A6J6E1E3_9ZZZZ</name>
<dbReference type="AlphaFoldDB" id="A0A6J6E1E3"/>
<evidence type="ECO:0000256" key="1">
    <source>
        <dbReference type="ARBA" id="ARBA00008184"/>
    </source>
</evidence>
<dbReference type="Gene3D" id="3.40.470.10">
    <property type="entry name" value="Uracil-DNA glycosylase-like domain"/>
    <property type="match status" value="1"/>
</dbReference>
<dbReference type="PANTHER" id="PTHR11264:SF0">
    <property type="entry name" value="URACIL-DNA GLYCOSYLASE"/>
    <property type="match status" value="1"/>
</dbReference>
<accession>A0A6J6E1E3</accession>
<feature type="domain" description="Uracil-DNA glycosylase-like" evidence="5">
    <location>
        <begin position="58"/>
        <end position="217"/>
    </location>
</feature>
<dbReference type="PROSITE" id="PS00130">
    <property type="entry name" value="U_DNA_GLYCOSYLASE"/>
    <property type="match status" value="1"/>
</dbReference>
<evidence type="ECO:0000256" key="3">
    <source>
        <dbReference type="ARBA" id="ARBA00022801"/>
    </source>
</evidence>
<dbReference type="EMBL" id="CAEZTM010000022">
    <property type="protein sequence ID" value="CAB4570077.1"/>
    <property type="molecule type" value="Genomic_DNA"/>
</dbReference>
<evidence type="ECO:0000259" key="5">
    <source>
        <dbReference type="SMART" id="SM00986"/>
    </source>
</evidence>
<evidence type="ECO:0000256" key="4">
    <source>
        <dbReference type="ARBA" id="ARBA00023204"/>
    </source>
</evidence>
<dbReference type="SMART" id="SM00987">
    <property type="entry name" value="UreE_C"/>
    <property type="match status" value="1"/>
</dbReference>
<organism evidence="6">
    <name type="scientific">freshwater metagenome</name>
    <dbReference type="NCBI Taxonomy" id="449393"/>
    <lineage>
        <taxon>unclassified sequences</taxon>
        <taxon>metagenomes</taxon>
        <taxon>ecological metagenomes</taxon>
    </lineage>
</organism>
<dbReference type="CDD" id="cd10027">
    <property type="entry name" value="UDG-F1-like"/>
    <property type="match status" value="1"/>
</dbReference>
<keyword evidence="4" id="KW-0234">DNA repair</keyword>
<dbReference type="SMART" id="SM00986">
    <property type="entry name" value="UDG"/>
    <property type="match status" value="1"/>
</dbReference>
<evidence type="ECO:0000256" key="2">
    <source>
        <dbReference type="ARBA" id="ARBA00022763"/>
    </source>
</evidence>
<proteinExistence type="inferred from homology"/>
<dbReference type="InterPro" id="IPR005122">
    <property type="entry name" value="Uracil-DNA_glycosylase-like"/>
</dbReference>
<dbReference type="SUPFAM" id="SSF52141">
    <property type="entry name" value="Uracil-DNA glycosylase-like"/>
    <property type="match status" value="1"/>
</dbReference>
<dbReference type="InterPro" id="IPR036895">
    <property type="entry name" value="Uracil-DNA_glycosylase-like_sf"/>
</dbReference>
<dbReference type="NCBIfam" id="NF003592">
    <property type="entry name" value="PRK05254.1-5"/>
    <property type="match status" value="1"/>
</dbReference>
<dbReference type="PANTHER" id="PTHR11264">
    <property type="entry name" value="URACIL-DNA GLYCOSYLASE"/>
    <property type="match status" value="1"/>
</dbReference>
<gene>
    <name evidence="6" type="ORF">UFOPK1684_00649</name>
</gene>
<reference evidence="6" key="1">
    <citation type="submission" date="2020-05" db="EMBL/GenBank/DDBJ databases">
        <authorList>
            <person name="Chiriac C."/>
            <person name="Salcher M."/>
            <person name="Ghai R."/>
            <person name="Kavagutti S V."/>
        </authorList>
    </citation>
    <scope>NUCLEOTIDE SEQUENCE</scope>
</reference>
<keyword evidence="3" id="KW-0378">Hydrolase</keyword>
<dbReference type="NCBIfam" id="NF003588">
    <property type="entry name" value="PRK05254.1-1"/>
    <property type="match status" value="1"/>
</dbReference>
<sequence>MPLTALGELLPAALPARWVHLVGDEGLEILQGIGQRLDRNPSHNALLTPLPENILKVFATPPQNVRVLIVGQDPYPGAGQATGLAFSVGRNVHPFPPSLRNIRTEYSADLGLPLPSHGDLSGWSRHGVFLLNRHLTTLVGSPGAHRALGWSRFIDLVIGGLVEGGHFFVPILWGRQAQELVPSLGSLPRVESSHPSPLSARRGFFGSRPFSRTNQILEERGLNPIDWDLDKDR</sequence>
<dbReference type="GO" id="GO:0097510">
    <property type="term" value="P:base-excision repair, AP site formation via deaminated base removal"/>
    <property type="evidence" value="ECO:0007669"/>
    <property type="project" value="TreeGrafter"/>
</dbReference>